<dbReference type="FunFam" id="3.40.50.300:FF:000009">
    <property type="entry name" value="CTP synthase"/>
    <property type="match status" value="1"/>
</dbReference>
<dbReference type="GO" id="GO:0046872">
    <property type="term" value="F:metal ion binding"/>
    <property type="evidence" value="ECO:0007669"/>
    <property type="project" value="UniProtKB-KW"/>
</dbReference>
<dbReference type="InterPro" id="IPR004468">
    <property type="entry name" value="CTP_synthase"/>
</dbReference>
<dbReference type="GO" id="GO:0005524">
    <property type="term" value="F:ATP binding"/>
    <property type="evidence" value="ECO:0007669"/>
    <property type="project" value="UniProtKB-KW"/>
</dbReference>
<dbReference type="GO" id="GO:0044210">
    <property type="term" value="P:'de novo' CTP biosynthetic process"/>
    <property type="evidence" value="ECO:0007669"/>
    <property type="project" value="UniProtKB-UniPathway"/>
</dbReference>
<dbReference type="UniPathway" id="UPA00159">
    <property type="reaction ID" value="UER00277"/>
</dbReference>
<keyword evidence="5" id="KW-0479">Metal-binding</keyword>
<dbReference type="PROSITE" id="PS51273">
    <property type="entry name" value="GATASE_TYPE_1"/>
    <property type="match status" value="1"/>
</dbReference>
<keyword evidence="9" id="KW-0315">Glutamine amidotransferase</keyword>
<evidence type="ECO:0000256" key="6">
    <source>
        <dbReference type="ARBA" id="ARBA00022741"/>
    </source>
</evidence>
<dbReference type="GO" id="GO:0005829">
    <property type="term" value="C:cytosol"/>
    <property type="evidence" value="ECO:0007669"/>
    <property type="project" value="TreeGrafter"/>
</dbReference>
<evidence type="ECO:0000259" key="16">
    <source>
        <dbReference type="Pfam" id="PF06418"/>
    </source>
</evidence>
<dbReference type="HOGENOM" id="CLU_011675_5_0_12"/>
<dbReference type="NCBIfam" id="TIGR00337">
    <property type="entry name" value="PyrG"/>
    <property type="match status" value="1"/>
</dbReference>
<keyword evidence="7" id="KW-0067">ATP-binding</keyword>
<keyword evidence="6" id="KW-0547">Nucleotide-binding</keyword>
<proteinExistence type="inferred from homology"/>
<evidence type="ECO:0000256" key="4">
    <source>
        <dbReference type="ARBA" id="ARBA00022598"/>
    </source>
</evidence>
<evidence type="ECO:0000256" key="12">
    <source>
        <dbReference type="ARBA" id="ARBA00075170"/>
    </source>
</evidence>
<dbReference type="PANTHER" id="PTHR11550">
    <property type="entry name" value="CTP SYNTHASE"/>
    <property type="match status" value="1"/>
</dbReference>
<dbReference type="PANTHER" id="PTHR11550:SF0">
    <property type="entry name" value="CTP SYNTHASE-RELATED"/>
    <property type="match status" value="1"/>
</dbReference>
<dbReference type="EMBL" id="CP002696">
    <property type="protein sequence ID" value="AEE16311.1"/>
    <property type="molecule type" value="Genomic_DNA"/>
</dbReference>
<evidence type="ECO:0000256" key="10">
    <source>
        <dbReference type="ARBA" id="ARBA00022975"/>
    </source>
</evidence>
<evidence type="ECO:0000259" key="15">
    <source>
        <dbReference type="Pfam" id="PF00117"/>
    </source>
</evidence>
<evidence type="ECO:0000256" key="9">
    <source>
        <dbReference type="ARBA" id="ARBA00022962"/>
    </source>
</evidence>
<evidence type="ECO:0000256" key="14">
    <source>
        <dbReference type="ARBA" id="ARBA00083191"/>
    </source>
</evidence>
<dbReference type="Pfam" id="PF00117">
    <property type="entry name" value="GATase"/>
    <property type="match status" value="1"/>
</dbReference>
<sequence>MSKYILVTGGVCSSLGKGVAASSVGSLLECCGLSVAMMKCDPYINVDAGNMSPYQHGEVYVTEDGAETDLDLGTYSRFTNVSLTRSNSVTTGKIYNEVIKNERAGRYNGRTVQVIPHITDEIKRRILAVGANSGADVVIVEIGGTVGDIELIPFLEAARQLIRDLGKTNALSLYLTLVPILPGGEMKTKPTQHSVKQMQEIGIQPDILLCRAEVPLDLELRKKIALFCNVEPSAVFTSIDVKKTIYELPLLFHEQGLDEKILTKLGLSERKADLSSWQDFLDKFNNPKRKVVIAMMGKKNFHDDCYKSVRESLLHAAISAHDAEIEIRKIDAETLESGADVAPFFDGIDALIIPGNYGQRGFLGMLSGVRYAREHKIPYLGIDLGMQLMAIETARTLLGWEDADSTEFVQSSAYPVISLPEEQAGLAAAGIMKLGAGTIVLEKNTKLSAVYHDVEKISERHRSKYAFDRRYSEDMASCGLAVSATGTDGQTEGFEWKDHPWGVGVQYHPEFVSRPAKPHPLFAAFIGAALEYGGRADTQSGC</sequence>
<evidence type="ECO:0000256" key="13">
    <source>
        <dbReference type="ARBA" id="ARBA00079941"/>
    </source>
</evidence>
<dbReference type="InterPro" id="IPR033828">
    <property type="entry name" value="GATase1_CTP_Synthase"/>
</dbReference>
<dbReference type="GO" id="GO:0042802">
    <property type="term" value="F:identical protein binding"/>
    <property type="evidence" value="ECO:0007669"/>
    <property type="project" value="TreeGrafter"/>
</dbReference>
<evidence type="ECO:0000256" key="11">
    <source>
        <dbReference type="ARBA" id="ARBA00047781"/>
    </source>
</evidence>
<dbReference type="Proteomes" id="UP000006546">
    <property type="component" value="Chromosome"/>
</dbReference>
<dbReference type="STRING" id="906968.Trebr_0875"/>
<dbReference type="MEROPS" id="C26.964"/>
<comment type="pathway">
    <text evidence="1">Pyrimidine metabolism; CTP biosynthesis via de novo pathway; CTP from UDP: step 2/2.</text>
</comment>
<protein>
    <recommendedName>
        <fullName evidence="3">CTP synthase (glutamine hydrolyzing)</fullName>
        <ecNumber evidence="3">6.3.4.2</ecNumber>
    </recommendedName>
    <alternativeName>
        <fullName evidence="13">Cytidine 5'-triphosphate synthase</fullName>
    </alternativeName>
    <alternativeName>
        <fullName evidence="14">Cytidine triphosphate synthetase</fullName>
    </alternativeName>
    <alternativeName>
        <fullName evidence="12">UTP--ammonia ligase</fullName>
    </alternativeName>
</protein>
<dbReference type="EC" id="6.3.4.2" evidence="3"/>
<evidence type="ECO:0000256" key="8">
    <source>
        <dbReference type="ARBA" id="ARBA00022842"/>
    </source>
</evidence>
<keyword evidence="8" id="KW-0460">Magnesium</keyword>
<dbReference type="Pfam" id="PF06418">
    <property type="entry name" value="CTP_synth_N"/>
    <property type="match status" value="1"/>
</dbReference>
<dbReference type="CDD" id="cd01746">
    <property type="entry name" value="GATase1_CTP_Synthase"/>
    <property type="match status" value="1"/>
</dbReference>
<dbReference type="AlphaFoldDB" id="F4LJ54"/>
<evidence type="ECO:0000256" key="3">
    <source>
        <dbReference type="ARBA" id="ARBA00012291"/>
    </source>
</evidence>
<keyword evidence="4 17" id="KW-0436">Ligase</keyword>
<evidence type="ECO:0000313" key="18">
    <source>
        <dbReference type="Proteomes" id="UP000006546"/>
    </source>
</evidence>
<dbReference type="GO" id="GO:0003883">
    <property type="term" value="F:CTP synthase activity"/>
    <property type="evidence" value="ECO:0007669"/>
    <property type="project" value="UniProtKB-EC"/>
</dbReference>
<dbReference type="Gene3D" id="3.40.50.300">
    <property type="entry name" value="P-loop containing nucleotide triphosphate hydrolases"/>
    <property type="match status" value="1"/>
</dbReference>
<dbReference type="InterPro" id="IPR029062">
    <property type="entry name" value="Class_I_gatase-like"/>
</dbReference>
<feature type="domain" description="CTP synthase N-terminal" evidence="16">
    <location>
        <begin position="3"/>
        <end position="267"/>
    </location>
</feature>
<dbReference type="GO" id="GO:0019856">
    <property type="term" value="P:pyrimidine nucleobase biosynthetic process"/>
    <property type="evidence" value="ECO:0007669"/>
    <property type="project" value="TreeGrafter"/>
</dbReference>
<dbReference type="InterPro" id="IPR027417">
    <property type="entry name" value="P-loop_NTPase"/>
</dbReference>
<accession>F4LJ54</accession>
<dbReference type="NCBIfam" id="NF003792">
    <property type="entry name" value="PRK05380.1"/>
    <property type="match status" value="1"/>
</dbReference>
<evidence type="ECO:0000256" key="2">
    <source>
        <dbReference type="ARBA" id="ARBA00007533"/>
    </source>
</evidence>
<dbReference type="SUPFAM" id="SSF52317">
    <property type="entry name" value="Class I glutamine amidotransferase-like"/>
    <property type="match status" value="1"/>
</dbReference>
<gene>
    <name evidence="17" type="ordered locus">Trebr_0875</name>
</gene>
<dbReference type="Gene3D" id="3.40.50.880">
    <property type="match status" value="1"/>
</dbReference>
<name>F4LJ54_TREBD</name>
<evidence type="ECO:0000256" key="1">
    <source>
        <dbReference type="ARBA" id="ARBA00005171"/>
    </source>
</evidence>
<evidence type="ECO:0000256" key="7">
    <source>
        <dbReference type="ARBA" id="ARBA00022840"/>
    </source>
</evidence>
<keyword evidence="10" id="KW-0665">Pyrimidine biosynthesis</keyword>
<keyword evidence="18" id="KW-1185">Reference proteome</keyword>
<organism evidence="17 18">
    <name type="scientific">Treponema brennaborense (strain DSM 12168 / CIP 105900 / DD5/3)</name>
    <dbReference type="NCBI Taxonomy" id="906968"/>
    <lineage>
        <taxon>Bacteria</taxon>
        <taxon>Pseudomonadati</taxon>
        <taxon>Spirochaetota</taxon>
        <taxon>Spirochaetia</taxon>
        <taxon>Spirochaetales</taxon>
        <taxon>Treponemataceae</taxon>
        <taxon>Treponema</taxon>
    </lineage>
</organism>
<dbReference type="eggNOG" id="COG0504">
    <property type="taxonomic scope" value="Bacteria"/>
</dbReference>
<dbReference type="SUPFAM" id="SSF52540">
    <property type="entry name" value="P-loop containing nucleoside triphosphate hydrolases"/>
    <property type="match status" value="1"/>
</dbReference>
<dbReference type="OrthoDB" id="9801107at2"/>
<dbReference type="CDD" id="cd03113">
    <property type="entry name" value="CTPS_N"/>
    <property type="match status" value="1"/>
</dbReference>
<comment type="similarity">
    <text evidence="2">Belongs to the CTP synthase family.</text>
</comment>
<dbReference type="InterPro" id="IPR017926">
    <property type="entry name" value="GATASE"/>
</dbReference>
<dbReference type="RefSeq" id="WP_013758030.1">
    <property type="nucleotide sequence ID" value="NC_015500.1"/>
</dbReference>
<feature type="domain" description="Glutamine amidotransferase" evidence="15">
    <location>
        <begin position="304"/>
        <end position="526"/>
    </location>
</feature>
<evidence type="ECO:0000313" key="17">
    <source>
        <dbReference type="EMBL" id="AEE16311.1"/>
    </source>
</evidence>
<dbReference type="InterPro" id="IPR017456">
    <property type="entry name" value="CTP_synthase_N"/>
</dbReference>
<comment type="catalytic activity">
    <reaction evidence="11">
        <text>UTP + L-glutamine + ATP + H2O = CTP + L-glutamate + ADP + phosphate + 2 H(+)</text>
        <dbReference type="Rhea" id="RHEA:26426"/>
        <dbReference type="ChEBI" id="CHEBI:15377"/>
        <dbReference type="ChEBI" id="CHEBI:15378"/>
        <dbReference type="ChEBI" id="CHEBI:29985"/>
        <dbReference type="ChEBI" id="CHEBI:30616"/>
        <dbReference type="ChEBI" id="CHEBI:37563"/>
        <dbReference type="ChEBI" id="CHEBI:43474"/>
        <dbReference type="ChEBI" id="CHEBI:46398"/>
        <dbReference type="ChEBI" id="CHEBI:58359"/>
        <dbReference type="ChEBI" id="CHEBI:456216"/>
        <dbReference type="EC" id="6.3.4.2"/>
    </reaction>
</comment>
<evidence type="ECO:0000256" key="5">
    <source>
        <dbReference type="ARBA" id="ARBA00022723"/>
    </source>
</evidence>
<dbReference type="KEGG" id="tbe:Trebr_0875"/>
<reference evidence="18" key="1">
    <citation type="submission" date="2011-04" db="EMBL/GenBank/DDBJ databases">
        <title>The complete genome of Treponema brennaborense DSM 12168.</title>
        <authorList>
            <person name="Lucas S."/>
            <person name="Han J."/>
            <person name="Lapidus A."/>
            <person name="Bruce D."/>
            <person name="Goodwin L."/>
            <person name="Pitluck S."/>
            <person name="Peters L."/>
            <person name="Kyrpides N."/>
            <person name="Mavromatis K."/>
            <person name="Ivanova N."/>
            <person name="Mikhailova N."/>
            <person name="Pagani I."/>
            <person name="Teshima H."/>
            <person name="Detter J.C."/>
            <person name="Tapia R."/>
            <person name="Han C."/>
            <person name="Land M."/>
            <person name="Hauser L."/>
            <person name="Markowitz V."/>
            <person name="Cheng J.-F."/>
            <person name="Hugenholtz P."/>
            <person name="Woyke T."/>
            <person name="Wu D."/>
            <person name="Gronow S."/>
            <person name="Wellnitz S."/>
            <person name="Brambilla E."/>
            <person name="Klenk H.-P."/>
            <person name="Eisen J.A."/>
        </authorList>
    </citation>
    <scope>NUCLEOTIDE SEQUENCE [LARGE SCALE GENOMIC DNA]</scope>
    <source>
        <strain evidence="18">DSM 12168 / CIP 105900 / DD5/3</strain>
    </source>
</reference>